<name>A0ABP8FGW1_9BACT</name>
<comment type="caution">
    <text evidence="1">The sequence shown here is derived from an EMBL/GenBank/DDBJ whole genome shotgun (WGS) entry which is preliminary data.</text>
</comment>
<reference evidence="2" key="1">
    <citation type="journal article" date="2019" name="Int. J. Syst. Evol. Microbiol.">
        <title>The Global Catalogue of Microorganisms (GCM) 10K type strain sequencing project: providing services to taxonomists for standard genome sequencing and annotation.</title>
        <authorList>
            <consortium name="The Broad Institute Genomics Platform"/>
            <consortium name="The Broad Institute Genome Sequencing Center for Infectious Disease"/>
            <person name="Wu L."/>
            <person name="Ma J."/>
        </authorList>
    </citation>
    <scope>NUCLEOTIDE SEQUENCE [LARGE SCALE GENOMIC DNA]</scope>
    <source>
        <strain evidence="2">JCM 17917</strain>
    </source>
</reference>
<evidence type="ECO:0000313" key="1">
    <source>
        <dbReference type="EMBL" id="GAA4303117.1"/>
    </source>
</evidence>
<organism evidence="1 2">
    <name type="scientific">Nibribacter koreensis</name>
    <dbReference type="NCBI Taxonomy" id="1084519"/>
    <lineage>
        <taxon>Bacteria</taxon>
        <taxon>Pseudomonadati</taxon>
        <taxon>Bacteroidota</taxon>
        <taxon>Cytophagia</taxon>
        <taxon>Cytophagales</taxon>
        <taxon>Hymenobacteraceae</taxon>
        <taxon>Nibribacter</taxon>
    </lineage>
</organism>
<accession>A0ABP8FGW1</accession>
<gene>
    <name evidence="1" type="ORF">GCM10023183_15400</name>
</gene>
<protein>
    <submittedName>
        <fullName evidence="1">Uncharacterized protein</fullName>
    </submittedName>
</protein>
<sequence>MVSVSFTVIDLSAISGEDACRSEEESAIGDGVAITSTGATALPSSVLLPWQETMKAQAANTGIYNRLFILINLP</sequence>
<dbReference type="Proteomes" id="UP001501844">
    <property type="component" value="Unassembled WGS sequence"/>
</dbReference>
<evidence type="ECO:0000313" key="2">
    <source>
        <dbReference type="Proteomes" id="UP001501844"/>
    </source>
</evidence>
<keyword evidence="2" id="KW-1185">Reference proteome</keyword>
<proteinExistence type="predicted"/>
<dbReference type="EMBL" id="BAABGX010000002">
    <property type="protein sequence ID" value="GAA4303117.1"/>
    <property type="molecule type" value="Genomic_DNA"/>
</dbReference>